<accession>A0A835YXS6</accession>
<dbReference type="AlphaFoldDB" id="A0A835YXS6"/>
<sequence length="207" mass="22802">VVLELRAVFGWRLSPGYFDVFAQALQWYMRAAQPATPVSSAARGIPTVRDCPISLSKMGDWATQATILGVHVDTVAFTLSLPLDKQRKLTATLFDDFPRTRTVATVRGIRSLIGSLRSLATVARPGRYFVWRLQSACNSANAAAVGGCAPPHTQVRLSAGFHDDLDWWRWLVQHVTLMTTPLSSPVCAHVERPPHLILVSDASRWGI</sequence>
<evidence type="ECO:0000313" key="1">
    <source>
        <dbReference type="EMBL" id="KAG5182804.1"/>
    </source>
</evidence>
<dbReference type="OrthoDB" id="125069at2759"/>
<dbReference type="Proteomes" id="UP000664859">
    <property type="component" value="Unassembled WGS sequence"/>
</dbReference>
<proteinExistence type="predicted"/>
<evidence type="ECO:0000313" key="2">
    <source>
        <dbReference type="Proteomes" id="UP000664859"/>
    </source>
</evidence>
<keyword evidence="2" id="KW-1185">Reference proteome</keyword>
<feature type="non-terminal residue" evidence="1">
    <location>
        <position position="207"/>
    </location>
</feature>
<dbReference type="PANTHER" id="PTHR33050:SF8">
    <property type="entry name" value="REVERSE TRANSCRIPTASE DOMAIN-CONTAINING PROTEIN"/>
    <property type="match status" value="1"/>
</dbReference>
<comment type="caution">
    <text evidence="1">The sequence shown here is derived from an EMBL/GenBank/DDBJ whole genome shotgun (WGS) entry which is preliminary data.</text>
</comment>
<dbReference type="InterPro" id="IPR052055">
    <property type="entry name" value="Hepadnavirus_pol/RT"/>
</dbReference>
<reference evidence="1" key="1">
    <citation type="submission" date="2021-02" db="EMBL/GenBank/DDBJ databases">
        <title>First Annotated Genome of the Yellow-green Alga Tribonema minus.</title>
        <authorList>
            <person name="Mahan K.M."/>
        </authorList>
    </citation>
    <scope>NUCLEOTIDE SEQUENCE</scope>
    <source>
        <strain evidence="1">UTEX B ZZ1240</strain>
    </source>
</reference>
<gene>
    <name evidence="1" type="ORF">JKP88DRAFT_150711</name>
</gene>
<protein>
    <submittedName>
        <fullName evidence="1">Uncharacterized protein</fullName>
    </submittedName>
</protein>
<feature type="non-terminal residue" evidence="1">
    <location>
        <position position="1"/>
    </location>
</feature>
<dbReference type="EMBL" id="JAFCMP010000224">
    <property type="protein sequence ID" value="KAG5182804.1"/>
    <property type="molecule type" value="Genomic_DNA"/>
</dbReference>
<organism evidence="1 2">
    <name type="scientific">Tribonema minus</name>
    <dbReference type="NCBI Taxonomy" id="303371"/>
    <lineage>
        <taxon>Eukaryota</taxon>
        <taxon>Sar</taxon>
        <taxon>Stramenopiles</taxon>
        <taxon>Ochrophyta</taxon>
        <taxon>PX clade</taxon>
        <taxon>Xanthophyceae</taxon>
        <taxon>Tribonematales</taxon>
        <taxon>Tribonemataceae</taxon>
        <taxon>Tribonema</taxon>
    </lineage>
</organism>
<dbReference type="PANTHER" id="PTHR33050">
    <property type="entry name" value="REVERSE TRANSCRIPTASE DOMAIN-CONTAINING PROTEIN"/>
    <property type="match status" value="1"/>
</dbReference>
<name>A0A835YXS6_9STRA</name>